<proteinExistence type="predicted"/>
<protein>
    <submittedName>
        <fullName evidence="3">Uncharacterized protein isoform X2</fullName>
    </submittedName>
</protein>
<dbReference type="KEGG" id="dpo:6901736"/>
<name>A0A6I8UZX0_DROPS</name>
<evidence type="ECO:0000256" key="1">
    <source>
        <dbReference type="SAM" id="MobiDB-lite"/>
    </source>
</evidence>
<accession>A0A6I8UZX0</accession>
<feature type="region of interest" description="Disordered" evidence="1">
    <location>
        <begin position="1"/>
        <end position="52"/>
    </location>
</feature>
<dbReference type="Proteomes" id="UP000001819">
    <property type="component" value="Chromosome X"/>
</dbReference>
<organism evidence="2 3">
    <name type="scientific">Drosophila pseudoobscura pseudoobscura</name>
    <name type="common">Fruit fly</name>
    <dbReference type="NCBI Taxonomy" id="46245"/>
    <lineage>
        <taxon>Eukaryota</taxon>
        <taxon>Metazoa</taxon>
        <taxon>Ecdysozoa</taxon>
        <taxon>Arthropoda</taxon>
        <taxon>Hexapoda</taxon>
        <taxon>Insecta</taxon>
        <taxon>Pterygota</taxon>
        <taxon>Neoptera</taxon>
        <taxon>Endopterygota</taxon>
        <taxon>Diptera</taxon>
        <taxon>Brachycera</taxon>
        <taxon>Muscomorpha</taxon>
        <taxon>Ephydroidea</taxon>
        <taxon>Drosophilidae</taxon>
        <taxon>Drosophila</taxon>
        <taxon>Sophophora</taxon>
    </lineage>
</organism>
<reference evidence="3" key="1">
    <citation type="submission" date="2025-08" db="UniProtKB">
        <authorList>
            <consortium name="RefSeq"/>
        </authorList>
    </citation>
    <scope>IDENTIFICATION</scope>
    <source>
        <strain evidence="3">MV-25-SWS-2005</strain>
        <tissue evidence="3">Whole body</tissue>
    </source>
</reference>
<gene>
    <name evidence="3" type="primary">LOC6901736</name>
</gene>
<feature type="compositionally biased region" description="Basic and acidic residues" evidence="1">
    <location>
        <begin position="127"/>
        <end position="142"/>
    </location>
</feature>
<feature type="compositionally biased region" description="Basic and acidic residues" evidence="1">
    <location>
        <begin position="88"/>
        <end position="103"/>
    </location>
</feature>
<keyword evidence="2" id="KW-1185">Reference proteome</keyword>
<evidence type="ECO:0000313" key="2">
    <source>
        <dbReference type="Proteomes" id="UP000001819"/>
    </source>
</evidence>
<dbReference type="RefSeq" id="XP_002134405.3">
    <property type="nucleotide sequence ID" value="XM_002134369.3"/>
</dbReference>
<sequence length="303" mass="33512">MSSADTNPVAIPQDNSSHPPSPCPKKMAKAMQQAKLVKSNNQEIEQKGDNDQHECIQDVLNIGPGQGAGKTATLQAQIESSSVPMDINSKDKTIQGKPDKETQGFEIPISTDTKPAMQDIQNAVNEDRQAMDGQDQDGKTEPAEESATKTPMKIQIGISSTGLPPPAETPDEIHGLLLVAKATNRKANTGQVYYCLCRCCCQTFDTLKKMIKTQVQTTSAVLSYKDLTAKLRDEAKKTDIKFWLPFKPARKKKVISTLIKSRQTPNLWLSDVHNVIAGSAKHRKCKNFTYISYENCRDNPKYF</sequence>
<feature type="region of interest" description="Disordered" evidence="1">
    <location>
        <begin position="127"/>
        <end position="150"/>
    </location>
</feature>
<evidence type="ECO:0000313" key="3">
    <source>
        <dbReference type="RefSeq" id="XP_002134405.3"/>
    </source>
</evidence>
<dbReference type="AlphaFoldDB" id="A0A6I8UZX0"/>
<feature type="region of interest" description="Disordered" evidence="1">
    <location>
        <begin position="87"/>
        <end position="106"/>
    </location>
</feature>